<dbReference type="EMBL" id="KF669662">
    <property type="protein sequence ID" value="AGY48584.1"/>
    <property type="molecule type" value="Genomic_DNA"/>
</dbReference>
<keyword evidence="2" id="KW-1185">Reference proteome</keyword>
<sequence>METKTAYAVYALEYEEDKELVIVFEHENEANKYAEKYNKVDADKMIHYFVSKVPFKPREIW</sequence>
<evidence type="ECO:0000313" key="1">
    <source>
        <dbReference type="EMBL" id="AGY48584.1"/>
    </source>
</evidence>
<gene>
    <name evidence="1" type="ORF">Spock_184</name>
</gene>
<dbReference type="KEGG" id="vg:17959210"/>
<accession>U5PXG1</accession>
<dbReference type="RefSeq" id="YP_008770408.1">
    <property type="nucleotide sequence ID" value="NC_022763.1"/>
</dbReference>
<reference evidence="1 2" key="1">
    <citation type="journal article" date="2013" name="Genome Announc.">
        <title>Complete Genome of Bacillus thuringiensis Myophage Spock.</title>
        <authorList>
            <person name="Maroun J.W."/>
            <person name="Whitcher K.J."/>
            <person name="Chamakura K.R."/>
            <person name="Kuty Everett G.F."/>
        </authorList>
    </citation>
    <scope>NUCLEOTIDE SEQUENCE [LARGE SCALE GENOMIC DNA]</scope>
</reference>
<name>U5PXG1_9CAUD</name>
<protein>
    <submittedName>
        <fullName evidence="1">Uncharacterized protein</fullName>
    </submittedName>
</protein>
<dbReference type="Proteomes" id="UP000017657">
    <property type="component" value="Segment"/>
</dbReference>
<proteinExistence type="predicted"/>
<dbReference type="OrthoDB" id="40925at10239"/>
<organism evidence="1 2">
    <name type="scientific">Bacillus phage Spock</name>
    <dbReference type="NCBI Taxonomy" id="1406791"/>
    <lineage>
        <taxon>Viruses</taxon>
        <taxon>Duplodnaviria</taxon>
        <taxon>Heunggongvirae</taxon>
        <taxon>Uroviricota</taxon>
        <taxon>Caudoviricetes</taxon>
        <taxon>Herelleviridae</taxon>
        <taxon>Bastillevirinae</taxon>
        <taxon>Bequatrovirus</taxon>
        <taxon>Bequatrovirus spock</taxon>
    </lineage>
</organism>
<dbReference type="GeneID" id="17959210"/>
<evidence type="ECO:0000313" key="2">
    <source>
        <dbReference type="Proteomes" id="UP000017657"/>
    </source>
</evidence>